<dbReference type="Proteomes" id="UP000289152">
    <property type="component" value="Unassembled WGS sequence"/>
</dbReference>
<dbReference type="GO" id="GO:0008270">
    <property type="term" value="F:zinc ion binding"/>
    <property type="evidence" value="ECO:0007669"/>
    <property type="project" value="UniProtKB-KW"/>
</dbReference>
<comment type="caution">
    <text evidence="14">The sequence shown here is derived from an EMBL/GenBank/DDBJ whole genome shotgun (WGS) entry which is preliminary data.</text>
</comment>
<protein>
    <recommendedName>
        <fullName evidence="3">RING-type E3 ubiquitin transferase</fullName>
        <ecNumber evidence="3">2.3.2.27</ecNumber>
    </recommendedName>
</protein>
<feature type="compositionally biased region" description="Basic and acidic residues" evidence="11">
    <location>
        <begin position="544"/>
        <end position="558"/>
    </location>
</feature>
<keyword evidence="8" id="KW-1133">Transmembrane helix</keyword>
<dbReference type="PANTHER" id="PTHR47168:SF1">
    <property type="entry name" value="OS02G0798600 PROTEIN"/>
    <property type="match status" value="1"/>
</dbReference>
<dbReference type="PROSITE" id="PS50089">
    <property type="entry name" value="ZF_RING_2"/>
    <property type="match status" value="1"/>
</dbReference>
<dbReference type="Pfam" id="PF02225">
    <property type="entry name" value="PA"/>
    <property type="match status" value="1"/>
</dbReference>
<evidence type="ECO:0000256" key="7">
    <source>
        <dbReference type="ARBA" id="ARBA00022833"/>
    </source>
</evidence>
<keyword evidence="4" id="KW-0812">Transmembrane</keyword>
<evidence type="ECO:0000313" key="14">
    <source>
        <dbReference type="EMBL" id="RXK36614.1"/>
    </source>
</evidence>
<comment type="catalytic activity">
    <reaction evidence="1">
        <text>S-ubiquitinyl-[E2 ubiquitin-conjugating enzyme]-L-cysteine + [acceptor protein]-L-lysine = [E2 ubiquitin-conjugating enzyme]-L-cysteine + N(6)-ubiquitinyl-[acceptor protein]-L-lysine.</text>
        <dbReference type="EC" id="2.3.2.27"/>
    </reaction>
</comment>
<name>A0A4Q1BEL7_TREME</name>
<dbReference type="VEuPathDB" id="FungiDB:TREMEDRAFT_73304"/>
<keyword evidence="12" id="KW-0732">Signal</keyword>
<keyword evidence="7" id="KW-0862">Zinc</keyword>
<dbReference type="Pfam" id="PF13639">
    <property type="entry name" value="zf-RING_2"/>
    <property type="match status" value="1"/>
</dbReference>
<evidence type="ECO:0000313" key="15">
    <source>
        <dbReference type="Proteomes" id="UP000289152"/>
    </source>
</evidence>
<evidence type="ECO:0000256" key="10">
    <source>
        <dbReference type="PROSITE-ProRule" id="PRU00175"/>
    </source>
</evidence>
<evidence type="ECO:0000256" key="9">
    <source>
        <dbReference type="ARBA" id="ARBA00023136"/>
    </source>
</evidence>
<dbReference type="InParanoid" id="A0A4Q1BEL7"/>
<dbReference type="FunCoup" id="A0A4Q1BEL7">
    <property type="interactions" value="301"/>
</dbReference>
<dbReference type="OrthoDB" id="8062037at2759"/>
<dbReference type="Gene3D" id="3.30.40.10">
    <property type="entry name" value="Zinc/RING finger domain, C3HC4 (zinc finger)"/>
    <property type="match status" value="1"/>
</dbReference>
<dbReference type="InterPro" id="IPR051653">
    <property type="entry name" value="E3_ligase_sorting_rcpt"/>
</dbReference>
<feature type="domain" description="RING-type" evidence="13">
    <location>
        <begin position="436"/>
        <end position="478"/>
    </location>
</feature>
<feature type="compositionally biased region" description="Basic residues" evidence="11">
    <location>
        <begin position="417"/>
        <end position="426"/>
    </location>
</feature>
<evidence type="ECO:0000259" key="13">
    <source>
        <dbReference type="PROSITE" id="PS50089"/>
    </source>
</evidence>
<dbReference type="EC" id="2.3.2.27" evidence="3"/>
<dbReference type="GO" id="GO:0061630">
    <property type="term" value="F:ubiquitin protein ligase activity"/>
    <property type="evidence" value="ECO:0007669"/>
    <property type="project" value="UniProtKB-EC"/>
</dbReference>
<evidence type="ECO:0000256" key="6">
    <source>
        <dbReference type="ARBA" id="ARBA00022771"/>
    </source>
</evidence>
<dbReference type="EMBL" id="SDIL01000092">
    <property type="protein sequence ID" value="RXK36614.1"/>
    <property type="molecule type" value="Genomic_DNA"/>
</dbReference>
<dbReference type="STRING" id="5217.A0A4Q1BEL7"/>
<dbReference type="SMART" id="SM00184">
    <property type="entry name" value="RING"/>
    <property type="match status" value="1"/>
</dbReference>
<feature type="chain" id="PRO_5020558839" description="RING-type E3 ubiquitin transferase" evidence="12">
    <location>
        <begin position="23"/>
        <end position="573"/>
    </location>
</feature>
<accession>A0A4Q1BEL7</accession>
<gene>
    <name evidence="14" type="ORF">M231_06155</name>
</gene>
<organism evidence="14 15">
    <name type="scientific">Tremella mesenterica</name>
    <name type="common">Jelly fungus</name>
    <dbReference type="NCBI Taxonomy" id="5217"/>
    <lineage>
        <taxon>Eukaryota</taxon>
        <taxon>Fungi</taxon>
        <taxon>Dikarya</taxon>
        <taxon>Basidiomycota</taxon>
        <taxon>Agaricomycotina</taxon>
        <taxon>Tremellomycetes</taxon>
        <taxon>Tremellales</taxon>
        <taxon>Tremellaceae</taxon>
        <taxon>Tremella</taxon>
    </lineage>
</organism>
<feature type="signal peptide" evidence="12">
    <location>
        <begin position="1"/>
        <end position="22"/>
    </location>
</feature>
<evidence type="ECO:0000256" key="3">
    <source>
        <dbReference type="ARBA" id="ARBA00012483"/>
    </source>
</evidence>
<dbReference type="PANTHER" id="PTHR47168">
    <property type="entry name" value="RING ZINC FINGER DOMAIN SUPERFAMILY PROTEIN-RELATED"/>
    <property type="match status" value="1"/>
</dbReference>
<feature type="compositionally biased region" description="Low complexity" evidence="11">
    <location>
        <begin position="351"/>
        <end position="383"/>
    </location>
</feature>
<evidence type="ECO:0000256" key="11">
    <source>
        <dbReference type="SAM" id="MobiDB-lite"/>
    </source>
</evidence>
<evidence type="ECO:0000256" key="5">
    <source>
        <dbReference type="ARBA" id="ARBA00022723"/>
    </source>
</evidence>
<comment type="subcellular location">
    <subcellularLocation>
        <location evidence="2">Membrane</location>
        <topology evidence="2">Single-pass membrane protein</topology>
    </subcellularLocation>
</comment>
<dbReference type="AlphaFoldDB" id="A0A4Q1BEL7"/>
<dbReference type="InterPro" id="IPR003137">
    <property type="entry name" value="PA_domain"/>
</dbReference>
<proteinExistence type="predicted"/>
<sequence length="573" mass="63946">MTRHLATLAIILLHTLSFRTNASPLSIFPTPIDGLPVRHPFIDTQRPVSLYQWVSLRLLRKLEQRQESNGGWMTRWLSIGGEGAISIYVSLKFLFLFSIPLIIKMDHENLTLPHRPSAFPSHLVPPTTLPLSGILEAFDSFPDPRPGPPEIDTSSHTFKSQDPGLACVSPIWPPIRFEKPKKPFKVAFVERGGCDFATKVRAAQERGAAGVVVGDSVARLGETDEEGRMRENLITMFSPEDTMGIYIPSVFVSRASFLLFRDLLSNGTNSGRSEGKGLWIEISEGSDEGSALSSLLSFALLLPSTFLLITIAIHRVRVARQREADRAPPLLVLSLPERIWSPDIVWEKDSSSSSSPSSPLSPIQHPLIPSSSPSSTNPDLSPPVRILSADESPLQNHNIEMEDQVGPLDMQPSTSKPGRKHRHKSHAKKYFSKDECAICMDQFEKGDVVRILPCGHVFHKNECDEWLLKWRKLCPTCRADVTIPPGSEMQGSRLTPVSTDPNFDPILERPTLLSRLTSLRTQAWRSISRLRRGNGTDETTPLFRDSDGEERRSRRSDVTDSTIRPSRRQEATV</sequence>
<evidence type="ECO:0000256" key="4">
    <source>
        <dbReference type="ARBA" id="ARBA00022692"/>
    </source>
</evidence>
<dbReference type="FunFam" id="3.30.40.10:FF:000388">
    <property type="entry name" value="Putative RING zinc finger domain superfamily protein"/>
    <property type="match status" value="1"/>
</dbReference>
<keyword evidence="15" id="KW-1185">Reference proteome</keyword>
<keyword evidence="9" id="KW-0472">Membrane</keyword>
<evidence type="ECO:0000256" key="2">
    <source>
        <dbReference type="ARBA" id="ARBA00004167"/>
    </source>
</evidence>
<dbReference type="SUPFAM" id="SSF57850">
    <property type="entry name" value="RING/U-box"/>
    <property type="match status" value="1"/>
</dbReference>
<dbReference type="SUPFAM" id="SSF52025">
    <property type="entry name" value="PA domain"/>
    <property type="match status" value="1"/>
</dbReference>
<dbReference type="InterPro" id="IPR046450">
    <property type="entry name" value="PA_dom_sf"/>
</dbReference>
<keyword evidence="6 10" id="KW-0863">Zinc-finger</keyword>
<dbReference type="InterPro" id="IPR013083">
    <property type="entry name" value="Znf_RING/FYVE/PHD"/>
</dbReference>
<keyword evidence="5" id="KW-0479">Metal-binding</keyword>
<dbReference type="InterPro" id="IPR001841">
    <property type="entry name" value="Znf_RING"/>
</dbReference>
<evidence type="ECO:0000256" key="1">
    <source>
        <dbReference type="ARBA" id="ARBA00000900"/>
    </source>
</evidence>
<dbReference type="Gene3D" id="3.50.30.30">
    <property type="match status" value="1"/>
</dbReference>
<feature type="region of interest" description="Disordered" evidence="11">
    <location>
        <begin position="351"/>
        <end position="426"/>
    </location>
</feature>
<dbReference type="GO" id="GO:0016020">
    <property type="term" value="C:membrane"/>
    <property type="evidence" value="ECO:0007669"/>
    <property type="project" value="UniProtKB-SubCell"/>
</dbReference>
<feature type="region of interest" description="Disordered" evidence="11">
    <location>
        <begin position="530"/>
        <end position="573"/>
    </location>
</feature>
<dbReference type="CDD" id="cd16473">
    <property type="entry name" value="RING-H2_RNF103"/>
    <property type="match status" value="1"/>
</dbReference>
<evidence type="ECO:0000256" key="8">
    <source>
        <dbReference type="ARBA" id="ARBA00022989"/>
    </source>
</evidence>
<reference evidence="14 15" key="1">
    <citation type="submission" date="2016-06" db="EMBL/GenBank/DDBJ databases">
        <title>Evolution of pathogenesis and genome organization in the Tremellales.</title>
        <authorList>
            <person name="Cuomo C."/>
            <person name="Litvintseva A."/>
            <person name="Heitman J."/>
            <person name="Chen Y."/>
            <person name="Sun S."/>
            <person name="Springer D."/>
            <person name="Dromer F."/>
            <person name="Young S."/>
            <person name="Zeng Q."/>
            <person name="Chapman S."/>
            <person name="Gujja S."/>
            <person name="Saif S."/>
            <person name="Birren B."/>
        </authorList>
    </citation>
    <scope>NUCLEOTIDE SEQUENCE [LARGE SCALE GENOMIC DNA]</scope>
    <source>
        <strain evidence="14 15">ATCC 28783</strain>
    </source>
</reference>
<evidence type="ECO:0000256" key="12">
    <source>
        <dbReference type="SAM" id="SignalP"/>
    </source>
</evidence>